<sequence>MDIDGEAGFVLRIAGASKSEAESIYKLRFNESDLHFFSDTEAPSFEDHHEWLTNEVGSGRSVYFIAESSTNGEIIGFVRFENARSSANWVSSFESFDEVWLVSFATRSDLRNRGLGTAMIKFATQKFLTLEKSLPVTFLTWAIPSNFASWKCFIKNGWEKKDIEGFREVVIYSPNRLS</sequence>
<evidence type="ECO:0000313" key="2">
    <source>
        <dbReference type="EMBL" id="CAB4529529.1"/>
    </source>
</evidence>
<dbReference type="PROSITE" id="PS51186">
    <property type="entry name" value="GNAT"/>
    <property type="match status" value="1"/>
</dbReference>
<protein>
    <submittedName>
        <fullName evidence="2">Unannotated protein</fullName>
    </submittedName>
</protein>
<accession>A0A6J6ATV5</accession>
<gene>
    <name evidence="2" type="ORF">UFOPK1353_00033</name>
</gene>
<evidence type="ECO:0000259" key="1">
    <source>
        <dbReference type="PROSITE" id="PS51186"/>
    </source>
</evidence>
<feature type="domain" description="N-acetyltransferase" evidence="1">
    <location>
        <begin position="11"/>
        <end position="178"/>
    </location>
</feature>
<dbReference type="InterPro" id="IPR016181">
    <property type="entry name" value="Acyl_CoA_acyltransferase"/>
</dbReference>
<dbReference type="GO" id="GO:0016747">
    <property type="term" value="F:acyltransferase activity, transferring groups other than amino-acyl groups"/>
    <property type="evidence" value="ECO:0007669"/>
    <property type="project" value="InterPro"/>
</dbReference>
<dbReference type="Pfam" id="PF00583">
    <property type="entry name" value="Acetyltransf_1"/>
    <property type="match status" value="1"/>
</dbReference>
<name>A0A6J6ATV5_9ZZZZ</name>
<dbReference type="CDD" id="cd04301">
    <property type="entry name" value="NAT_SF"/>
    <property type="match status" value="1"/>
</dbReference>
<dbReference type="EMBL" id="CAEZSE010000003">
    <property type="protein sequence ID" value="CAB4529529.1"/>
    <property type="molecule type" value="Genomic_DNA"/>
</dbReference>
<proteinExistence type="predicted"/>
<organism evidence="2">
    <name type="scientific">freshwater metagenome</name>
    <dbReference type="NCBI Taxonomy" id="449393"/>
    <lineage>
        <taxon>unclassified sequences</taxon>
        <taxon>metagenomes</taxon>
        <taxon>ecological metagenomes</taxon>
    </lineage>
</organism>
<dbReference type="SUPFAM" id="SSF55729">
    <property type="entry name" value="Acyl-CoA N-acyltransferases (Nat)"/>
    <property type="match status" value="1"/>
</dbReference>
<dbReference type="AlphaFoldDB" id="A0A6J6ATV5"/>
<dbReference type="InterPro" id="IPR000182">
    <property type="entry name" value="GNAT_dom"/>
</dbReference>
<reference evidence="2" key="1">
    <citation type="submission" date="2020-05" db="EMBL/GenBank/DDBJ databases">
        <authorList>
            <person name="Chiriac C."/>
            <person name="Salcher M."/>
            <person name="Ghai R."/>
            <person name="Kavagutti S V."/>
        </authorList>
    </citation>
    <scope>NUCLEOTIDE SEQUENCE</scope>
</reference>
<dbReference type="Gene3D" id="3.40.630.30">
    <property type="match status" value="1"/>
</dbReference>